<gene>
    <name evidence="2" type="ORF">BST47_20450</name>
</gene>
<dbReference type="Pfam" id="PF11139">
    <property type="entry name" value="SfLAP"/>
    <property type="match status" value="1"/>
</dbReference>
<dbReference type="EMBL" id="MVIM01000012">
    <property type="protein sequence ID" value="ORB63101.1"/>
    <property type="molecule type" value="Genomic_DNA"/>
</dbReference>
<feature type="transmembrane region" description="Helical" evidence="1">
    <location>
        <begin position="12"/>
        <end position="30"/>
    </location>
</feature>
<evidence type="ECO:0000313" key="2">
    <source>
        <dbReference type="EMBL" id="ORB63101.1"/>
    </source>
</evidence>
<keyword evidence="3" id="KW-1185">Reference proteome</keyword>
<keyword evidence="1" id="KW-1133">Transmembrane helix</keyword>
<evidence type="ECO:0000313" key="3">
    <source>
        <dbReference type="Proteomes" id="UP000192411"/>
    </source>
</evidence>
<feature type="transmembrane region" description="Helical" evidence="1">
    <location>
        <begin position="155"/>
        <end position="175"/>
    </location>
</feature>
<evidence type="ECO:0000256" key="1">
    <source>
        <dbReference type="SAM" id="Phobius"/>
    </source>
</evidence>
<proteinExistence type="predicted"/>
<feature type="transmembrane region" description="Helical" evidence="1">
    <location>
        <begin position="130"/>
        <end position="149"/>
    </location>
</feature>
<dbReference type="STRING" id="75922.BST47_20450"/>
<keyword evidence="1" id="KW-0472">Membrane</keyword>
<feature type="transmembrane region" description="Helical" evidence="1">
    <location>
        <begin position="71"/>
        <end position="92"/>
    </location>
</feature>
<feature type="transmembrane region" description="Helical" evidence="1">
    <location>
        <begin position="36"/>
        <end position="59"/>
    </location>
</feature>
<evidence type="ECO:0008006" key="4">
    <source>
        <dbReference type="Google" id="ProtNLM"/>
    </source>
</evidence>
<dbReference type="InterPro" id="IPR021315">
    <property type="entry name" value="Gap/Sap"/>
</dbReference>
<organism evidence="2 3">
    <name type="scientific">Mycolicibacterium tusciae</name>
    <dbReference type="NCBI Taxonomy" id="75922"/>
    <lineage>
        <taxon>Bacteria</taxon>
        <taxon>Bacillati</taxon>
        <taxon>Actinomycetota</taxon>
        <taxon>Actinomycetes</taxon>
        <taxon>Mycobacteriales</taxon>
        <taxon>Mycobacteriaceae</taxon>
        <taxon>Mycolicibacterium</taxon>
    </lineage>
</organism>
<name>A0A1X0JJZ7_9MYCO</name>
<keyword evidence="1" id="KW-0812">Transmembrane</keyword>
<dbReference type="Proteomes" id="UP000192411">
    <property type="component" value="Unassembled WGS sequence"/>
</dbReference>
<accession>A0A1X0JJZ7</accession>
<feature type="transmembrane region" description="Helical" evidence="1">
    <location>
        <begin position="196"/>
        <end position="215"/>
    </location>
</feature>
<dbReference type="RefSeq" id="WP_207568650.1">
    <property type="nucleotide sequence ID" value="NZ_MVIM01000012.1"/>
</dbReference>
<dbReference type="AlphaFoldDB" id="A0A1X0JJZ7"/>
<sequence length="222" mass="23128">MSTVLSQLLAPAMVVAISPFSIIIAIFVVLHTDRPLANGVALLVGRVLALAAVTALFLQVPRLIGGLNRPVSPRVLLVLGGILVAIGIWVWFRRDRMTEEPPWLAKFSRLTPVGAAGVGMFLVLGNPKMLAATAAAGLLIGTAGIGVAAASGATVYYSVVASSTVAVPVLAYMAVGARADDQLNRFKEWLHRRSGLVTAVILLAVGITLLVMGISELQTEGA</sequence>
<feature type="transmembrane region" description="Helical" evidence="1">
    <location>
        <begin position="104"/>
        <end position="123"/>
    </location>
</feature>
<comment type="caution">
    <text evidence="2">The sequence shown here is derived from an EMBL/GenBank/DDBJ whole genome shotgun (WGS) entry which is preliminary data.</text>
</comment>
<protein>
    <recommendedName>
        <fullName evidence="4">GAP family protein</fullName>
    </recommendedName>
</protein>
<reference evidence="2 3" key="1">
    <citation type="submission" date="2017-02" db="EMBL/GenBank/DDBJ databases">
        <title>The new phylogeny of genus Mycobacterium.</title>
        <authorList>
            <person name="Tortoli E."/>
            <person name="Trovato A."/>
            <person name="Cirillo D.M."/>
        </authorList>
    </citation>
    <scope>NUCLEOTIDE SEQUENCE [LARGE SCALE GENOMIC DNA]</scope>
    <source>
        <strain evidence="2 3">DSM 44338</strain>
    </source>
</reference>